<dbReference type="InterPro" id="IPR048337">
    <property type="entry name" value="FAM50A/XAP5_C"/>
</dbReference>
<dbReference type="PANTHER" id="PTHR12722:SF0">
    <property type="entry name" value="PROTEIN FAM50A"/>
    <property type="match status" value="1"/>
</dbReference>
<dbReference type="AlphaFoldDB" id="A0A1E3PK83"/>
<dbReference type="InterPro" id="IPR007005">
    <property type="entry name" value="XAP5"/>
</dbReference>
<dbReference type="Proteomes" id="UP000095009">
    <property type="component" value="Unassembled WGS sequence"/>
</dbReference>
<dbReference type="OrthoDB" id="4084477at2759"/>
<evidence type="ECO:0000259" key="2">
    <source>
        <dbReference type="Pfam" id="PF04921"/>
    </source>
</evidence>
<dbReference type="GO" id="GO:0005634">
    <property type="term" value="C:nucleus"/>
    <property type="evidence" value="ECO:0007669"/>
    <property type="project" value="InterPro"/>
</dbReference>
<protein>
    <recommendedName>
        <fullName evidence="2">FAM50A/XAP5 C-terminal domain-containing protein</fullName>
    </recommendedName>
</protein>
<evidence type="ECO:0000313" key="4">
    <source>
        <dbReference type="Proteomes" id="UP000095009"/>
    </source>
</evidence>
<dbReference type="STRING" id="857566.A0A1E3PK83"/>
<dbReference type="EMBL" id="KV454410">
    <property type="protein sequence ID" value="ODQ65257.1"/>
    <property type="molecule type" value="Genomic_DNA"/>
</dbReference>
<dbReference type="Pfam" id="PF04921">
    <property type="entry name" value="XAP5"/>
    <property type="match status" value="1"/>
</dbReference>
<dbReference type="PANTHER" id="PTHR12722">
    <property type="entry name" value="XAP-5 PROTEIN-RELATED"/>
    <property type="match status" value="1"/>
</dbReference>
<keyword evidence="4" id="KW-1185">Reference proteome</keyword>
<reference evidence="3 4" key="1">
    <citation type="journal article" date="2016" name="Proc. Natl. Acad. Sci. U.S.A.">
        <title>Comparative genomics of biotechnologically important yeasts.</title>
        <authorList>
            <person name="Riley R."/>
            <person name="Haridas S."/>
            <person name="Wolfe K.H."/>
            <person name="Lopes M.R."/>
            <person name="Hittinger C.T."/>
            <person name="Goeker M."/>
            <person name="Salamov A.A."/>
            <person name="Wisecaver J.H."/>
            <person name="Long T.M."/>
            <person name="Calvey C.H."/>
            <person name="Aerts A.L."/>
            <person name="Barry K.W."/>
            <person name="Choi C."/>
            <person name="Clum A."/>
            <person name="Coughlan A.Y."/>
            <person name="Deshpande S."/>
            <person name="Douglass A.P."/>
            <person name="Hanson S.J."/>
            <person name="Klenk H.-P."/>
            <person name="LaButti K.M."/>
            <person name="Lapidus A."/>
            <person name="Lindquist E.A."/>
            <person name="Lipzen A.M."/>
            <person name="Meier-Kolthoff J.P."/>
            <person name="Ohm R.A."/>
            <person name="Otillar R.P."/>
            <person name="Pangilinan J.L."/>
            <person name="Peng Y."/>
            <person name="Rokas A."/>
            <person name="Rosa C.A."/>
            <person name="Scheuner C."/>
            <person name="Sibirny A.A."/>
            <person name="Slot J.C."/>
            <person name="Stielow J.B."/>
            <person name="Sun H."/>
            <person name="Kurtzman C.P."/>
            <person name="Blackwell M."/>
            <person name="Grigoriev I.V."/>
            <person name="Jeffries T.W."/>
        </authorList>
    </citation>
    <scope>NUCLEOTIDE SEQUENCE [LARGE SCALE GENOMIC DNA]</scope>
    <source>
        <strain evidence="3 4">DSM 6958</strain>
    </source>
</reference>
<evidence type="ECO:0000256" key="1">
    <source>
        <dbReference type="SAM" id="MobiDB-lite"/>
    </source>
</evidence>
<proteinExistence type="predicted"/>
<name>A0A1E3PK83_9ASCO</name>
<gene>
    <name evidence="3" type="ORF">NADFUDRAFT_51852</name>
</gene>
<feature type="compositionally biased region" description="Polar residues" evidence="1">
    <location>
        <begin position="21"/>
        <end position="30"/>
    </location>
</feature>
<organism evidence="3 4">
    <name type="scientific">Nadsonia fulvescens var. elongata DSM 6958</name>
    <dbReference type="NCBI Taxonomy" id="857566"/>
    <lineage>
        <taxon>Eukaryota</taxon>
        <taxon>Fungi</taxon>
        <taxon>Dikarya</taxon>
        <taxon>Ascomycota</taxon>
        <taxon>Saccharomycotina</taxon>
        <taxon>Dipodascomycetes</taxon>
        <taxon>Dipodascales</taxon>
        <taxon>Dipodascales incertae sedis</taxon>
        <taxon>Nadsonia</taxon>
    </lineage>
</organism>
<sequence length="358" mass="41719">MSSNRGRDRSSYGKFSRGNKSRTPTVESLNHLSLNPLDKKHIEFQPTTDYTFATKEVDLEKLLSSDGLITADELKRKRQILEEVKEREALIKQLRLIETGKNTEGSSDLEKKDAIKEKFVAPAKPKKVKNVIKISFEETDEEDHETVNTLGLKMKLKSQSTLNNNLDNRSELLPFKLKRFKRDPTAGDAHITPKKTESDQIGNDQELFIKEQIRIKNEVVTIPFVYYDGVSVFNKVTVRKGDQVSAFLEKARLGKRDFGNKTNDDLMLVHKNVIITQNYEFYYFIVNRIDTKLGRIFDFVSKDSDPNETKVVSRYWYLRNKHIYPATLWREFDPKVDFLKIVEKDRLGRVLFHHTRKN</sequence>
<feature type="region of interest" description="Disordered" evidence="1">
    <location>
        <begin position="1"/>
        <end position="30"/>
    </location>
</feature>
<feature type="compositionally biased region" description="Basic and acidic residues" evidence="1">
    <location>
        <begin position="1"/>
        <end position="11"/>
    </location>
</feature>
<evidence type="ECO:0000313" key="3">
    <source>
        <dbReference type="EMBL" id="ODQ65257.1"/>
    </source>
</evidence>
<accession>A0A1E3PK83</accession>
<dbReference type="GO" id="GO:0006325">
    <property type="term" value="P:chromatin organization"/>
    <property type="evidence" value="ECO:0007669"/>
    <property type="project" value="TreeGrafter"/>
</dbReference>
<feature type="domain" description="FAM50A/XAP5 C-terminal" evidence="2">
    <location>
        <begin position="219"/>
        <end position="340"/>
    </location>
</feature>